<evidence type="ECO:0000313" key="2">
    <source>
        <dbReference type="EMBL" id="NES11710.1"/>
    </source>
</evidence>
<evidence type="ECO:0000259" key="1">
    <source>
        <dbReference type="Pfam" id="PF13936"/>
    </source>
</evidence>
<protein>
    <submittedName>
        <fullName evidence="2">Helix-turn-helix domain-containing protein</fullName>
    </submittedName>
</protein>
<dbReference type="AlphaFoldDB" id="A0A6I5RVM8"/>
<proteinExistence type="predicted"/>
<sequence>MSTQYSHLSTEERVTIMVMLFQRQTLRTIAALLGRHPSTISRE</sequence>
<dbReference type="InterPro" id="IPR025246">
    <property type="entry name" value="IS30-like_HTH"/>
</dbReference>
<gene>
    <name evidence="2" type="ORF">G3O07_21390</name>
</gene>
<accession>A0A6I5RVM8</accession>
<name>A0A6I5RVM8_9PSED</name>
<feature type="non-terminal residue" evidence="2">
    <location>
        <position position="43"/>
    </location>
</feature>
<keyword evidence="3" id="KW-1185">Reference proteome</keyword>
<dbReference type="Pfam" id="PF13936">
    <property type="entry name" value="HTH_38"/>
    <property type="match status" value="1"/>
</dbReference>
<evidence type="ECO:0000313" key="3">
    <source>
        <dbReference type="Proteomes" id="UP000471751"/>
    </source>
</evidence>
<dbReference type="EMBL" id="JAAHBT010000300">
    <property type="protein sequence ID" value="NES11710.1"/>
    <property type="molecule type" value="Genomic_DNA"/>
</dbReference>
<organism evidence="2 3">
    <name type="scientific">Pseudomonas laurentiana</name>
    <dbReference type="NCBI Taxonomy" id="2364649"/>
    <lineage>
        <taxon>Bacteria</taxon>
        <taxon>Pseudomonadati</taxon>
        <taxon>Pseudomonadota</taxon>
        <taxon>Gammaproteobacteria</taxon>
        <taxon>Pseudomonadales</taxon>
        <taxon>Pseudomonadaceae</taxon>
        <taxon>Pseudomonas</taxon>
    </lineage>
</organism>
<dbReference type="Proteomes" id="UP000471751">
    <property type="component" value="Unassembled WGS sequence"/>
</dbReference>
<feature type="domain" description="Transposase IS30-like HTH" evidence="1">
    <location>
        <begin position="5"/>
        <end position="43"/>
    </location>
</feature>
<dbReference type="Gene3D" id="1.10.10.60">
    <property type="entry name" value="Homeodomain-like"/>
    <property type="match status" value="1"/>
</dbReference>
<reference evidence="2 3" key="1">
    <citation type="submission" date="2020-02" db="EMBL/GenBank/DDBJ databases">
        <title>Broccoli isolated Pseudomonas sp.</title>
        <authorList>
            <person name="Fujikawa T."/>
            <person name="Sawada H."/>
        </authorList>
    </citation>
    <scope>NUCLEOTIDE SEQUENCE [LARGE SCALE GENOMIC DNA]</scope>
    <source>
        <strain evidence="2 3">JCM 32154</strain>
    </source>
</reference>
<comment type="caution">
    <text evidence="2">The sequence shown here is derived from an EMBL/GenBank/DDBJ whole genome shotgun (WGS) entry which is preliminary data.</text>
</comment>